<dbReference type="OrthoDB" id="9342482at2"/>
<evidence type="ECO:0000313" key="3">
    <source>
        <dbReference type="EMBL" id="QOD61718.1"/>
    </source>
</evidence>
<dbReference type="Pfam" id="PF18962">
    <property type="entry name" value="Por_Secre_tail"/>
    <property type="match status" value="1"/>
</dbReference>
<dbReference type="NCBIfam" id="TIGR04183">
    <property type="entry name" value="Por_Secre_tail"/>
    <property type="match status" value="1"/>
</dbReference>
<feature type="domain" description="Secretion system C-terminal sorting" evidence="2">
    <location>
        <begin position="383"/>
        <end position="448"/>
    </location>
</feature>
<dbReference type="KEGG" id="phal:H9I45_04510"/>
<accession>A0A7L8AI99</accession>
<sequence length="450" mass="50530">MKKILFISITLFSTISLFSQNWEYVGDDRFSGAIYANIFNMTVTKDGKPIVYLKEDRQSNRAKARIFNGTDWIAYGPENGFGPGSESELNIETDNDNNVVVVYEAVRGYGKRYSDRWRDLGGGSGVFSSGRTNYMDLVVSKKSNNPYVVYADEPNRNRATVRKFNNTARAWEFVGNFAFTNNIVRFTTIAVDTNETPYIAFQDRSLSAKISVMKFDGTNWVYVGDGGFIDGEAQYTSIAINSKNEVYIFYSNKENGNKGIVKKFDGTNWVNVGSSEIVTSGSAIFNQIKFSKNDTPYIAFKDGANEGKTTVMRFSKNDWETVGKVGFSNGSANVLSLHFDDSGNLFLGFSEANNVDFRASVMKFDTTTLSINETKFKDDKLEVFPNPSSNFIEIKTSANIKEICIYNTLGQRKIKQKIRKIDVSELNSGVYILSVITSNGKKEIRKFIKN</sequence>
<evidence type="ECO:0000259" key="2">
    <source>
        <dbReference type="Pfam" id="PF18962"/>
    </source>
</evidence>
<gene>
    <name evidence="3" type="ORF">H9I45_04510</name>
</gene>
<dbReference type="Proteomes" id="UP000516764">
    <property type="component" value="Chromosome"/>
</dbReference>
<dbReference type="SUPFAM" id="SSF101898">
    <property type="entry name" value="NHL repeat"/>
    <property type="match status" value="1"/>
</dbReference>
<dbReference type="InterPro" id="IPR026444">
    <property type="entry name" value="Secre_tail"/>
</dbReference>
<evidence type="ECO:0000313" key="4">
    <source>
        <dbReference type="Proteomes" id="UP000516764"/>
    </source>
</evidence>
<name>A0A7L8AI99_9FLAO</name>
<keyword evidence="1" id="KW-0732">Signal</keyword>
<keyword evidence="4" id="KW-1185">Reference proteome</keyword>
<dbReference type="EMBL" id="CP061813">
    <property type="protein sequence ID" value="QOD61718.1"/>
    <property type="molecule type" value="Genomic_DNA"/>
</dbReference>
<dbReference type="AlphaFoldDB" id="A0A7L8AI99"/>
<proteinExistence type="predicted"/>
<reference evidence="3 4" key="1">
    <citation type="journal article" date="2016" name="Int. J. Syst. Evol. Microbiol.">
        <title>Polaribacter haliotis sp. nov., isolated from the gut of abalone Haliotis discus hannai.</title>
        <authorList>
            <person name="Kim Y.O."/>
            <person name="Park I.S."/>
            <person name="Park S."/>
            <person name="Nam B.H."/>
            <person name="Park J.M."/>
            <person name="Kim D.G."/>
            <person name="Yoon J.H."/>
        </authorList>
    </citation>
    <scope>NUCLEOTIDE SEQUENCE [LARGE SCALE GENOMIC DNA]</scope>
    <source>
        <strain evidence="3 4">KCTC 52418</strain>
    </source>
</reference>
<evidence type="ECO:0000256" key="1">
    <source>
        <dbReference type="ARBA" id="ARBA00022729"/>
    </source>
</evidence>
<organism evidence="3 4">
    <name type="scientific">Polaribacter haliotis</name>
    <dbReference type="NCBI Taxonomy" id="1888915"/>
    <lineage>
        <taxon>Bacteria</taxon>
        <taxon>Pseudomonadati</taxon>
        <taxon>Bacteroidota</taxon>
        <taxon>Flavobacteriia</taxon>
        <taxon>Flavobacteriales</taxon>
        <taxon>Flavobacteriaceae</taxon>
    </lineage>
</organism>
<protein>
    <submittedName>
        <fullName evidence="3">T9SS type A sorting domain-containing protein</fullName>
    </submittedName>
</protein>
<dbReference type="RefSeq" id="WP_088352878.1">
    <property type="nucleotide sequence ID" value="NZ_CP061813.1"/>
</dbReference>